<dbReference type="PROSITE" id="PS51186">
    <property type="entry name" value="GNAT"/>
    <property type="match status" value="1"/>
</dbReference>
<evidence type="ECO:0000256" key="1">
    <source>
        <dbReference type="ARBA" id="ARBA00022679"/>
    </source>
</evidence>
<dbReference type="Gene3D" id="3.40.630.30">
    <property type="match status" value="1"/>
</dbReference>
<keyword evidence="5" id="KW-1185">Reference proteome</keyword>
<dbReference type="Pfam" id="PF13508">
    <property type="entry name" value="Acetyltransf_7"/>
    <property type="match status" value="1"/>
</dbReference>
<feature type="domain" description="N-acetyltransferase" evidence="3">
    <location>
        <begin position="4"/>
        <end position="175"/>
    </location>
</feature>
<keyword evidence="1" id="KW-0808">Transferase</keyword>
<dbReference type="CDD" id="cd04301">
    <property type="entry name" value="NAT_SF"/>
    <property type="match status" value="1"/>
</dbReference>
<evidence type="ECO:0000256" key="2">
    <source>
        <dbReference type="ARBA" id="ARBA00023315"/>
    </source>
</evidence>
<accession>A0ABZ0TV77</accession>
<dbReference type="InterPro" id="IPR000182">
    <property type="entry name" value="GNAT_dom"/>
</dbReference>
<evidence type="ECO:0000259" key="3">
    <source>
        <dbReference type="PROSITE" id="PS51186"/>
    </source>
</evidence>
<dbReference type="PANTHER" id="PTHR43877:SF1">
    <property type="entry name" value="ACETYLTRANSFERASE"/>
    <property type="match status" value="1"/>
</dbReference>
<dbReference type="Proteomes" id="UP001324380">
    <property type="component" value="Chromosome"/>
</dbReference>
<dbReference type="InterPro" id="IPR016181">
    <property type="entry name" value="Acyl_CoA_acyltransferase"/>
</dbReference>
<evidence type="ECO:0000313" key="4">
    <source>
        <dbReference type="EMBL" id="WPU95973.1"/>
    </source>
</evidence>
<dbReference type="RefSeq" id="WP_321565077.1">
    <property type="nucleotide sequence ID" value="NZ_CP139558.1"/>
</dbReference>
<evidence type="ECO:0000313" key="5">
    <source>
        <dbReference type="Proteomes" id="UP001324380"/>
    </source>
</evidence>
<organism evidence="4 5">
    <name type="scientific">Mucilaginibacter sabulilitoris</name>
    <dbReference type="NCBI Taxonomy" id="1173583"/>
    <lineage>
        <taxon>Bacteria</taxon>
        <taxon>Pseudomonadati</taxon>
        <taxon>Bacteroidota</taxon>
        <taxon>Sphingobacteriia</taxon>
        <taxon>Sphingobacteriales</taxon>
        <taxon>Sphingobacteriaceae</taxon>
        <taxon>Mucilaginibacter</taxon>
    </lineage>
</organism>
<name>A0ABZ0TV77_9SPHI</name>
<protein>
    <submittedName>
        <fullName evidence="4">GNAT family N-acetyltransferase</fullName>
    </submittedName>
</protein>
<dbReference type="EMBL" id="CP139558">
    <property type="protein sequence ID" value="WPU95973.1"/>
    <property type="molecule type" value="Genomic_DNA"/>
</dbReference>
<reference evidence="4 5" key="1">
    <citation type="submission" date="2023-11" db="EMBL/GenBank/DDBJ databases">
        <title>Analysis of the Genomes of Mucilaginibacter gossypii cycad 4 and M. sabulilitoris SNA2: microbes with the potential for plant growth promotion.</title>
        <authorList>
            <person name="Hirsch A.M."/>
            <person name="Humm E."/>
            <person name="Rubbi M."/>
            <person name="Del Vecchio G."/>
            <person name="Ha S.M."/>
            <person name="Pellegrini M."/>
            <person name="Gunsalus R.P."/>
        </authorList>
    </citation>
    <scope>NUCLEOTIDE SEQUENCE [LARGE SCALE GENOMIC DNA]</scope>
    <source>
        <strain evidence="4 5">SNA2</strain>
    </source>
</reference>
<proteinExistence type="predicted"/>
<dbReference type="PANTHER" id="PTHR43877">
    <property type="entry name" value="AMINOALKYLPHOSPHONATE N-ACETYLTRANSFERASE-RELATED-RELATED"/>
    <property type="match status" value="1"/>
</dbReference>
<dbReference type="SUPFAM" id="SSF55729">
    <property type="entry name" value="Acyl-CoA N-acyltransferases (Nat)"/>
    <property type="match status" value="1"/>
</dbReference>
<gene>
    <name evidence="4" type="ORF">SNE25_10630</name>
</gene>
<sequence length="178" mass="19673">MTTITTRLTTFNDIPVLQQLIAASVRSLSIGYNTPNQIESAIKYIFGIDTQLIIDGTYYVAQLGETIVGCGGWSKRNTLYGGDQHKDVEDPLLDPEHDAARIRAFFVHPDYSRRGIGRLMMAVCENAAQSNGFKSFQLGATLPGVPLYEAMGYRPIENINQPMPNGEVLPIVKMHKAL</sequence>
<keyword evidence="2" id="KW-0012">Acyltransferase</keyword>
<dbReference type="InterPro" id="IPR050832">
    <property type="entry name" value="Bact_Acetyltransf"/>
</dbReference>